<feature type="transmembrane region" description="Helical" evidence="1">
    <location>
        <begin position="7"/>
        <end position="27"/>
    </location>
</feature>
<keyword evidence="3" id="KW-1185">Reference proteome</keyword>
<protein>
    <submittedName>
        <fullName evidence="2">Uncharacterized protein</fullName>
    </submittedName>
</protein>
<keyword evidence="1" id="KW-0472">Membrane</keyword>
<proteinExistence type="predicted"/>
<dbReference type="InParanoid" id="A0A1B1AEM3"/>
<evidence type="ECO:0000313" key="3">
    <source>
        <dbReference type="Proteomes" id="UP000092498"/>
    </source>
</evidence>
<dbReference type="STRING" id="1759059.ATE48_03205"/>
<evidence type="ECO:0000256" key="1">
    <source>
        <dbReference type="SAM" id="Phobius"/>
    </source>
</evidence>
<dbReference type="AlphaFoldDB" id="A0A1B1AEM3"/>
<name>A0A1B1AEM3_9PROT</name>
<gene>
    <name evidence="2" type="ORF">ATE48_03205</name>
</gene>
<dbReference type="EMBL" id="CP013244">
    <property type="protein sequence ID" value="ANP44995.1"/>
    <property type="molecule type" value="Genomic_DNA"/>
</dbReference>
<organism evidence="2 3">
    <name type="scientific">Candidatus Viadribacter manganicus</name>
    <dbReference type="NCBI Taxonomy" id="1759059"/>
    <lineage>
        <taxon>Bacteria</taxon>
        <taxon>Pseudomonadati</taxon>
        <taxon>Pseudomonadota</taxon>
        <taxon>Alphaproteobacteria</taxon>
        <taxon>Hyphomonadales</taxon>
        <taxon>Hyphomonadaceae</taxon>
        <taxon>Candidatus Viadribacter</taxon>
    </lineage>
</organism>
<dbReference type="KEGG" id="cbot:ATE48_03205"/>
<accession>A0A1B1AEM3</accession>
<sequence>MIVFCTGAGLCALAYFLGVGALIGALISGGDPALVVGGIFAAIALGLTTVVGFVLMLIGGIWMIGQVIADQSGGAEEKRYRDVER</sequence>
<keyword evidence="1" id="KW-0812">Transmembrane</keyword>
<keyword evidence="1" id="KW-1133">Transmembrane helix</keyword>
<reference evidence="2 3" key="1">
    <citation type="submission" date="2015-11" db="EMBL/GenBank/DDBJ databases">
        <title>Whole-Genome Sequence of Candidatus Oderbacter manganicum from the National Park Lower Oder Valley, Germany.</title>
        <authorList>
            <person name="Braun B."/>
            <person name="Liere K."/>
            <person name="Szewzyk U."/>
        </authorList>
    </citation>
    <scope>NUCLEOTIDE SEQUENCE [LARGE SCALE GENOMIC DNA]</scope>
    <source>
        <strain evidence="2 3">OTSz_A_272</strain>
    </source>
</reference>
<dbReference type="Proteomes" id="UP000092498">
    <property type="component" value="Chromosome"/>
</dbReference>
<feature type="transmembrane region" description="Helical" evidence="1">
    <location>
        <begin position="33"/>
        <end position="58"/>
    </location>
</feature>
<evidence type="ECO:0000313" key="2">
    <source>
        <dbReference type="EMBL" id="ANP44995.1"/>
    </source>
</evidence>